<dbReference type="PROSITE" id="PS50883">
    <property type="entry name" value="EAL"/>
    <property type="match status" value="1"/>
</dbReference>
<dbReference type="InterPro" id="IPR043128">
    <property type="entry name" value="Rev_trsase/Diguanyl_cyclase"/>
</dbReference>
<feature type="domain" description="EAL" evidence="2">
    <location>
        <begin position="255"/>
        <end position="508"/>
    </location>
</feature>
<dbReference type="AlphaFoldDB" id="A0A5E4PEB3"/>
<dbReference type="SMART" id="SM00052">
    <property type="entry name" value="EAL"/>
    <property type="match status" value="1"/>
</dbReference>
<evidence type="ECO:0000259" key="3">
    <source>
        <dbReference type="PROSITE" id="PS50887"/>
    </source>
</evidence>
<dbReference type="InterPro" id="IPR052155">
    <property type="entry name" value="Biofilm_reg_signaling"/>
</dbReference>
<evidence type="ECO:0000313" key="4">
    <source>
        <dbReference type="EMBL" id="VVC75300.1"/>
    </source>
</evidence>
<accession>A0A5E4PEB3</accession>
<name>A0A5E4PEB3_9COXI</name>
<dbReference type="Pfam" id="PF00990">
    <property type="entry name" value="GGDEF"/>
    <property type="match status" value="1"/>
</dbReference>
<gene>
    <name evidence="4" type="primary">cph2_1</name>
    <name evidence="4" type="ORF">AQUSIP_05880</name>
</gene>
<dbReference type="NCBIfam" id="TIGR00254">
    <property type="entry name" value="GGDEF"/>
    <property type="match status" value="1"/>
</dbReference>
<keyword evidence="1" id="KW-1133">Transmembrane helix</keyword>
<dbReference type="PANTHER" id="PTHR44757">
    <property type="entry name" value="DIGUANYLATE CYCLASE DGCP"/>
    <property type="match status" value="1"/>
</dbReference>
<dbReference type="SMART" id="SM00267">
    <property type="entry name" value="GGDEF"/>
    <property type="match status" value="1"/>
</dbReference>
<dbReference type="SUPFAM" id="SSF55073">
    <property type="entry name" value="Nucleotide cyclase"/>
    <property type="match status" value="1"/>
</dbReference>
<evidence type="ECO:0000259" key="2">
    <source>
        <dbReference type="PROSITE" id="PS50883"/>
    </source>
</evidence>
<dbReference type="InterPro" id="IPR001633">
    <property type="entry name" value="EAL_dom"/>
</dbReference>
<dbReference type="CDD" id="cd01948">
    <property type="entry name" value="EAL"/>
    <property type="match status" value="1"/>
</dbReference>
<keyword evidence="5" id="KW-1185">Reference proteome</keyword>
<dbReference type="PANTHER" id="PTHR44757:SF2">
    <property type="entry name" value="BIOFILM ARCHITECTURE MAINTENANCE PROTEIN MBAA"/>
    <property type="match status" value="1"/>
</dbReference>
<sequence>MENGFQGLRKQSVHRETAVLILLFLILVIAFAALVYACFKIKSLARQAESRAVAAETELAGLRQTGSALTQQLTELQTRLHHAIEDPVTHLPGRELFADRMRQNLNECDRYQFNLAVLYIDINDFNVINNALGDETGDAVLLEVSRRLRSCIRQVDTLSRLDKDIFVALLTQLSKPETAAMIARRMLQTLDQPIRAGEHSIYVTASVGIAIYPADAQDASSLLRNANQALTMAKKKGHQVYQFYQEQQPVNSQRDFVLSTHLMNESMLQELEIYYQPIMNVHSHSVFCMETLVRWHHPLLGLIESQEIFIHAEKQGKLNVISEWVLQKACKQFLHWRSLGFEPALLGLSLSFTQLKHPHFIYRVSQIIRELDFKPEWLLLQIKESAGQIGADALDKAFNMLDYLRIKVAIDDFGAEPLSLYCLKHFPANYLKLHPSMIEDIQQNSRARKLVKALAVLGDSLSSPLIIQGVSDEQQLSILSGLGCYLMQGRHLGEPCSEADVMEAQSLR</sequence>
<proteinExistence type="predicted"/>
<dbReference type="InterPro" id="IPR000160">
    <property type="entry name" value="GGDEF_dom"/>
</dbReference>
<evidence type="ECO:0000256" key="1">
    <source>
        <dbReference type="SAM" id="Phobius"/>
    </source>
</evidence>
<feature type="domain" description="GGDEF" evidence="3">
    <location>
        <begin position="113"/>
        <end position="246"/>
    </location>
</feature>
<evidence type="ECO:0000313" key="5">
    <source>
        <dbReference type="Proteomes" id="UP000324194"/>
    </source>
</evidence>
<dbReference type="Gene3D" id="3.30.70.270">
    <property type="match status" value="1"/>
</dbReference>
<dbReference type="Proteomes" id="UP000324194">
    <property type="component" value="Chromosome 1"/>
</dbReference>
<feature type="transmembrane region" description="Helical" evidence="1">
    <location>
        <begin position="20"/>
        <end position="39"/>
    </location>
</feature>
<dbReference type="PROSITE" id="PS50887">
    <property type="entry name" value="GGDEF"/>
    <property type="match status" value="1"/>
</dbReference>
<keyword evidence="1" id="KW-0812">Transmembrane</keyword>
<dbReference type="OrthoDB" id="9813913at2"/>
<dbReference type="RefSeq" id="WP_148338463.1">
    <property type="nucleotide sequence ID" value="NZ_LR699119.1"/>
</dbReference>
<dbReference type="KEGG" id="asip:AQUSIP_05880"/>
<reference evidence="4 5" key="1">
    <citation type="submission" date="2019-08" db="EMBL/GenBank/DDBJ databases">
        <authorList>
            <person name="Guy L."/>
        </authorList>
    </citation>
    <scope>NUCLEOTIDE SEQUENCE [LARGE SCALE GENOMIC DNA]</scope>
    <source>
        <strain evidence="4 5">SGT-108</strain>
    </source>
</reference>
<dbReference type="InterPro" id="IPR035919">
    <property type="entry name" value="EAL_sf"/>
</dbReference>
<dbReference type="EMBL" id="LR699119">
    <property type="protein sequence ID" value="VVC75300.1"/>
    <property type="molecule type" value="Genomic_DNA"/>
</dbReference>
<dbReference type="Gene3D" id="3.20.20.450">
    <property type="entry name" value="EAL domain"/>
    <property type="match status" value="1"/>
</dbReference>
<dbReference type="SUPFAM" id="SSF141868">
    <property type="entry name" value="EAL domain-like"/>
    <property type="match status" value="1"/>
</dbReference>
<dbReference type="CDD" id="cd01949">
    <property type="entry name" value="GGDEF"/>
    <property type="match status" value="1"/>
</dbReference>
<keyword evidence="1" id="KW-0472">Membrane</keyword>
<protein>
    <submittedName>
        <fullName evidence="4">Phytochrome-like protein cph2</fullName>
    </submittedName>
</protein>
<organism evidence="4 5">
    <name type="scientific">Aquicella siphonis</name>
    <dbReference type="NCBI Taxonomy" id="254247"/>
    <lineage>
        <taxon>Bacteria</taxon>
        <taxon>Pseudomonadati</taxon>
        <taxon>Pseudomonadota</taxon>
        <taxon>Gammaproteobacteria</taxon>
        <taxon>Legionellales</taxon>
        <taxon>Coxiellaceae</taxon>
        <taxon>Aquicella</taxon>
    </lineage>
</organism>
<dbReference type="InterPro" id="IPR029787">
    <property type="entry name" value="Nucleotide_cyclase"/>
</dbReference>
<dbReference type="Pfam" id="PF00563">
    <property type="entry name" value="EAL"/>
    <property type="match status" value="1"/>
</dbReference>